<proteinExistence type="predicted"/>
<comment type="caution">
    <text evidence="2">The sequence shown here is derived from an EMBL/GenBank/DDBJ whole genome shotgun (WGS) entry which is preliminary data.</text>
</comment>
<protein>
    <submittedName>
        <fullName evidence="2">GGDEF domain-containing protein</fullName>
    </submittedName>
</protein>
<keyword evidence="3" id="KW-1185">Reference proteome</keyword>
<name>A0ABS5ZQ88_9PROT</name>
<evidence type="ECO:0000313" key="3">
    <source>
        <dbReference type="Proteomes" id="UP001197028"/>
    </source>
</evidence>
<feature type="domain" description="GGDEF" evidence="1">
    <location>
        <begin position="1"/>
        <end position="100"/>
    </location>
</feature>
<dbReference type="NCBIfam" id="TIGR00254">
    <property type="entry name" value="GGDEF"/>
    <property type="match status" value="1"/>
</dbReference>
<sequence>MQLQGLLPQSDDILARVGGDEFGLLIKLNDTDHAILIGEDILKAVQNAARKVLDSALSTSIGWAMFPADGEDVYTLMAQADEALAEAKCQGGNAFKFFGGEVSRRAQQRLWV</sequence>
<gene>
    <name evidence="2" type="ORF">HJG40_08270</name>
</gene>
<dbReference type="InterPro" id="IPR029787">
    <property type="entry name" value="Nucleotide_cyclase"/>
</dbReference>
<evidence type="ECO:0000313" key="2">
    <source>
        <dbReference type="EMBL" id="MBU2738781.1"/>
    </source>
</evidence>
<dbReference type="PANTHER" id="PTHR46663:SF2">
    <property type="entry name" value="GGDEF DOMAIN-CONTAINING PROTEIN"/>
    <property type="match status" value="1"/>
</dbReference>
<dbReference type="PANTHER" id="PTHR46663">
    <property type="entry name" value="DIGUANYLATE CYCLASE DGCT-RELATED"/>
    <property type="match status" value="1"/>
</dbReference>
<dbReference type="EMBL" id="JABELD010000057">
    <property type="protein sequence ID" value="MBU2738781.1"/>
    <property type="molecule type" value="Genomic_DNA"/>
</dbReference>
<evidence type="ECO:0000259" key="1">
    <source>
        <dbReference type="PROSITE" id="PS50887"/>
    </source>
</evidence>
<dbReference type="Gene3D" id="3.30.70.270">
    <property type="match status" value="1"/>
</dbReference>
<dbReference type="InterPro" id="IPR000160">
    <property type="entry name" value="GGDEF_dom"/>
</dbReference>
<accession>A0ABS5ZQ88</accession>
<dbReference type="SUPFAM" id="SSF55073">
    <property type="entry name" value="Nucleotide cyclase"/>
    <property type="match status" value="1"/>
</dbReference>
<reference evidence="2 3" key="1">
    <citation type="journal article" date="2021" name="ISME J.">
        <title>Genomic evolution of the class Acidithiobacillia: deep-branching Proteobacteria living in extreme acidic conditions.</title>
        <authorList>
            <person name="Moya-Beltran A."/>
            <person name="Beard S."/>
            <person name="Rojas-Villalobos C."/>
            <person name="Issotta F."/>
            <person name="Gallardo Y."/>
            <person name="Ulloa R."/>
            <person name="Giaveno A."/>
            <person name="Degli Esposti M."/>
            <person name="Johnson D.B."/>
            <person name="Quatrini R."/>
        </authorList>
    </citation>
    <scope>NUCLEOTIDE SEQUENCE [LARGE SCALE GENOMIC DNA]</scope>
    <source>
        <strain evidence="2 3">ATCC 19703</strain>
    </source>
</reference>
<dbReference type="CDD" id="cd01949">
    <property type="entry name" value="GGDEF"/>
    <property type="match status" value="1"/>
</dbReference>
<dbReference type="RefSeq" id="WP_215863741.1">
    <property type="nucleotide sequence ID" value="NZ_JABELD010000057.1"/>
</dbReference>
<dbReference type="SMART" id="SM00267">
    <property type="entry name" value="GGDEF"/>
    <property type="match status" value="1"/>
</dbReference>
<organism evidence="2 3">
    <name type="scientific">Acidithiobacillus concretivorus</name>
    <dbReference type="NCBI Taxonomy" id="3063952"/>
    <lineage>
        <taxon>Bacteria</taxon>
        <taxon>Pseudomonadati</taxon>
        <taxon>Pseudomonadota</taxon>
        <taxon>Acidithiobacillia</taxon>
        <taxon>Acidithiobacillales</taxon>
        <taxon>Acidithiobacillaceae</taxon>
        <taxon>Acidithiobacillus</taxon>
    </lineage>
</organism>
<dbReference type="PROSITE" id="PS50887">
    <property type="entry name" value="GGDEF"/>
    <property type="match status" value="1"/>
</dbReference>
<dbReference type="Proteomes" id="UP001197028">
    <property type="component" value="Unassembled WGS sequence"/>
</dbReference>
<dbReference type="InterPro" id="IPR052163">
    <property type="entry name" value="DGC-Regulatory_Protein"/>
</dbReference>
<dbReference type="Pfam" id="PF00990">
    <property type="entry name" value="GGDEF"/>
    <property type="match status" value="1"/>
</dbReference>
<dbReference type="InterPro" id="IPR043128">
    <property type="entry name" value="Rev_trsase/Diguanyl_cyclase"/>
</dbReference>